<feature type="domain" description="GAIN-B" evidence="10">
    <location>
        <begin position="1"/>
        <end position="71"/>
    </location>
</feature>
<dbReference type="GO" id="GO:0050982">
    <property type="term" value="P:detection of mechanical stimulus"/>
    <property type="evidence" value="ECO:0007669"/>
    <property type="project" value="TreeGrafter"/>
</dbReference>
<dbReference type="OMA" id="LWISFAS"/>
<dbReference type="EnsemblMetazoa" id="CapteT84236">
    <property type="protein sequence ID" value="CapteP84236"/>
    <property type="gene ID" value="CapteG84236"/>
</dbReference>
<dbReference type="EMBL" id="KB312442">
    <property type="protein sequence ID" value="ELT87232.1"/>
    <property type="molecule type" value="Genomic_DNA"/>
</dbReference>
<name>R7T3D5_CAPTE</name>
<dbReference type="GO" id="GO:0016020">
    <property type="term" value="C:membrane"/>
    <property type="evidence" value="ECO:0007669"/>
    <property type="project" value="UniProtKB-SubCell"/>
</dbReference>
<evidence type="ECO:0000256" key="4">
    <source>
        <dbReference type="ARBA" id="ARBA00022989"/>
    </source>
</evidence>
<evidence type="ECO:0000256" key="2">
    <source>
        <dbReference type="ARBA" id="ARBA00007200"/>
    </source>
</evidence>
<feature type="non-terminal residue" evidence="11">
    <location>
        <position position="1"/>
    </location>
</feature>
<evidence type="ECO:0000313" key="13">
    <source>
        <dbReference type="Proteomes" id="UP000014760"/>
    </source>
</evidence>
<evidence type="ECO:0008006" key="14">
    <source>
        <dbReference type="Google" id="ProtNLM"/>
    </source>
</evidence>
<dbReference type="PANTHER" id="PTHR10877">
    <property type="entry name" value="POLYCYSTIN FAMILY MEMBER"/>
    <property type="match status" value="1"/>
</dbReference>
<evidence type="ECO:0000259" key="10">
    <source>
        <dbReference type="PROSITE" id="PS50221"/>
    </source>
</evidence>
<dbReference type="InterPro" id="IPR057244">
    <property type="entry name" value="GAIN_B"/>
</dbReference>
<keyword evidence="4 8" id="KW-1133">Transmembrane helix</keyword>
<comment type="subcellular location">
    <subcellularLocation>
        <location evidence="1">Membrane</location>
    </subcellularLocation>
</comment>
<evidence type="ECO:0000256" key="6">
    <source>
        <dbReference type="ARBA" id="ARBA00023157"/>
    </source>
</evidence>
<dbReference type="Proteomes" id="UP000014760">
    <property type="component" value="Unassembled WGS sequence"/>
</dbReference>
<dbReference type="SUPFAM" id="SSF49723">
    <property type="entry name" value="Lipase/lipooxygenase domain (PLAT/LH2 domain)"/>
    <property type="match status" value="1"/>
</dbReference>
<dbReference type="EMBL" id="AMQN01016004">
    <property type="status" value="NOT_ANNOTATED_CDS"/>
    <property type="molecule type" value="Genomic_DNA"/>
</dbReference>
<dbReference type="SMART" id="SM00303">
    <property type="entry name" value="GPS"/>
    <property type="match status" value="1"/>
</dbReference>
<dbReference type="InterPro" id="IPR001024">
    <property type="entry name" value="PLAT/LH2_dom"/>
</dbReference>
<evidence type="ECO:0000313" key="11">
    <source>
        <dbReference type="EMBL" id="ELT87232.1"/>
    </source>
</evidence>
<proteinExistence type="inferred from homology"/>
<accession>R7T3D5</accession>
<dbReference type="PROSITE" id="PS50221">
    <property type="entry name" value="GAIN_B"/>
    <property type="match status" value="1"/>
</dbReference>
<dbReference type="InterPro" id="IPR000203">
    <property type="entry name" value="GPS"/>
</dbReference>
<keyword evidence="13" id="KW-1185">Reference proteome</keyword>
<feature type="transmembrane region" description="Helical" evidence="8">
    <location>
        <begin position="84"/>
        <end position="105"/>
    </location>
</feature>
<comment type="caution">
    <text evidence="7">Lacks conserved residue(s) required for the propagation of feature annotation.</text>
</comment>
<reference evidence="11 13" key="2">
    <citation type="journal article" date="2013" name="Nature">
        <title>Insights into bilaterian evolution from three spiralian genomes.</title>
        <authorList>
            <person name="Simakov O."/>
            <person name="Marletaz F."/>
            <person name="Cho S.J."/>
            <person name="Edsinger-Gonzales E."/>
            <person name="Havlak P."/>
            <person name="Hellsten U."/>
            <person name="Kuo D.H."/>
            <person name="Larsson T."/>
            <person name="Lv J."/>
            <person name="Arendt D."/>
            <person name="Savage R."/>
            <person name="Osoegawa K."/>
            <person name="de Jong P."/>
            <person name="Grimwood J."/>
            <person name="Chapman J.A."/>
            <person name="Shapiro H."/>
            <person name="Aerts A."/>
            <person name="Otillar R.P."/>
            <person name="Terry A.Y."/>
            <person name="Boore J.L."/>
            <person name="Grigoriev I.V."/>
            <person name="Lindberg D.R."/>
            <person name="Seaver E.C."/>
            <person name="Weisblat D.A."/>
            <person name="Putnam N.H."/>
            <person name="Rokhsar D.S."/>
        </authorList>
    </citation>
    <scope>NUCLEOTIDE SEQUENCE</scope>
    <source>
        <strain evidence="11 13">I ESC-2004</strain>
    </source>
</reference>
<dbReference type="Gene3D" id="2.60.60.20">
    <property type="entry name" value="PLAT/LH2 domain"/>
    <property type="match status" value="1"/>
</dbReference>
<dbReference type="GO" id="GO:0005262">
    <property type="term" value="F:calcium channel activity"/>
    <property type="evidence" value="ECO:0007669"/>
    <property type="project" value="TreeGrafter"/>
</dbReference>
<comment type="similarity">
    <text evidence="2">Belongs to the polycystin family.</text>
</comment>
<dbReference type="HOGENOM" id="CLU_009624_1_0_1"/>
<dbReference type="Pfam" id="PF01477">
    <property type="entry name" value="PLAT"/>
    <property type="match status" value="1"/>
</dbReference>
<dbReference type="InterPro" id="IPR036392">
    <property type="entry name" value="PLAT/LH2_dom_sf"/>
</dbReference>
<dbReference type="STRING" id="283909.R7T3D5"/>
<evidence type="ECO:0000256" key="7">
    <source>
        <dbReference type="PROSITE-ProRule" id="PRU00152"/>
    </source>
</evidence>
<evidence type="ECO:0000259" key="9">
    <source>
        <dbReference type="PROSITE" id="PS50095"/>
    </source>
</evidence>
<dbReference type="PANTHER" id="PTHR10877:SF194">
    <property type="entry name" value="LOCATION OF VULVA DEFECTIVE 1"/>
    <property type="match status" value="1"/>
</dbReference>
<sequence>RLFLGEETKRNITYNFGSYAHKCQYWNKAEQAWASDGCKVAANSNPLRTLCLCDHLTSFGGDMVVPPNTINFATVFSLDNFMEALPVFFTVVFSLILYIVVLIWARKEDKKDLIKWGAAPLEDNLPTDTYHYQVSVYTKVKKKAGTKSKISFILSGDESDTGVRRLYDGKRKEFPSGSIYNFVLSVEDCLGPLTYLRIWHDNSGKGKNKGWYLDQVQLTDLQTGQKSYFLLDKWLAVEEGDGQVERIIPVATSHDLSAFKHLFNSSFRKKLTNDHMWVSIVSRPTRSSFTRVQRVSCCVSLLFLTMITNCMFF</sequence>
<protein>
    <recommendedName>
        <fullName evidence="14">PLAT domain-containing protein</fullName>
    </recommendedName>
</protein>
<dbReference type="Pfam" id="PF01825">
    <property type="entry name" value="GPS"/>
    <property type="match status" value="1"/>
</dbReference>
<dbReference type="FunFam" id="2.60.60.20:FF:000022">
    <property type="entry name" value="Uncharacterized protein"/>
    <property type="match status" value="1"/>
</dbReference>
<evidence type="ECO:0000256" key="5">
    <source>
        <dbReference type="ARBA" id="ARBA00023136"/>
    </source>
</evidence>
<dbReference type="Gene3D" id="2.60.220.50">
    <property type="match status" value="1"/>
</dbReference>
<reference evidence="12" key="3">
    <citation type="submission" date="2015-06" db="UniProtKB">
        <authorList>
            <consortium name="EnsemblMetazoa"/>
        </authorList>
    </citation>
    <scope>IDENTIFICATION</scope>
</reference>
<evidence type="ECO:0000313" key="12">
    <source>
        <dbReference type="EnsemblMetazoa" id="CapteP84236"/>
    </source>
</evidence>
<dbReference type="SMART" id="SM00308">
    <property type="entry name" value="LH2"/>
    <property type="match status" value="1"/>
</dbReference>
<keyword evidence="3 8" id="KW-0812">Transmembrane</keyword>
<gene>
    <name evidence="11" type="ORF">CAPTEDRAFT_84236</name>
</gene>
<dbReference type="InterPro" id="IPR046338">
    <property type="entry name" value="GAIN_dom_sf"/>
</dbReference>
<dbReference type="OrthoDB" id="444119at2759"/>
<keyword evidence="5 8" id="KW-0472">Membrane</keyword>
<dbReference type="PROSITE" id="PS50095">
    <property type="entry name" value="PLAT"/>
    <property type="match status" value="1"/>
</dbReference>
<reference evidence="13" key="1">
    <citation type="submission" date="2012-12" db="EMBL/GenBank/DDBJ databases">
        <authorList>
            <person name="Hellsten U."/>
            <person name="Grimwood J."/>
            <person name="Chapman J.A."/>
            <person name="Shapiro H."/>
            <person name="Aerts A."/>
            <person name="Otillar R.P."/>
            <person name="Terry A.Y."/>
            <person name="Boore J.L."/>
            <person name="Simakov O."/>
            <person name="Marletaz F."/>
            <person name="Cho S.-J."/>
            <person name="Edsinger-Gonzales E."/>
            <person name="Havlak P."/>
            <person name="Kuo D.-H."/>
            <person name="Larsson T."/>
            <person name="Lv J."/>
            <person name="Arendt D."/>
            <person name="Savage R."/>
            <person name="Osoegawa K."/>
            <person name="de Jong P."/>
            <person name="Lindberg D.R."/>
            <person name="Seaver E.C."/>
            <person name="Weisblat D.A."/>
            <person name="Putnam N.H."/>
            <person name="Grigoriev I.V."/>
            <person name="Rokhsar D.S."/>
        </authorList>
    </citation>
    <scope>NUCLEOTIDE SEQUENCE</scope>
    <source>
        <strain evidence="13">I ESC-2004</strain>
    </source>
</reference>
<feature type="domain" description="PLAT" evidence="9">
    <location>
        <begin position="130"/>
        <end position="249"/>
    </location>
</feature>
<organism evidence="11">
    <name type="scientific">Capitella teleta</name>
    <name type="common">Polychaete worm</name>
    <dbReference type="NCBI Taxonomy" id="283909"/>
    <lineage>
        <taxon>Eukaryota</taxon>
        <taxon>Metazoa</taxon>
        <taxon>Spiralia</taxon>
        <taxon>Lophotrochozoa</taxon>
        <taxon>Annelida</taxon>
        <taxon>Polychaeta</taxon>
        <taxon>Sedentaria</taxon>
        <taxon>Scolecida</taxon>
        <taxon>Capitellidae</taxon>
        <taxon>Capitella</taxon>
    </lineage>
</organism>
<dbReference type="AlphaFoldDB" id="R7T3D5"/>
<keyword evidence="6" id="KW-1015">Disulfide bond</keyword>
<evidence type="ECO:0000256" key="8">
    <source>
        <dbReference type="SAM" id="Phobius"/>
    </source>
</evidence>
<evidence type="ECO:0000256" key="1">
    <source>
        <dbReference type="ARBA" id="ARBA00004370"/>
    </source>
</evidence>
<evidence type="ECO:0000256" key="3">
    <source>
        <dbReference type="ARBA" id="ARBA00022692"/>
    </source>
</evidence>
<feature type="non-terminal residue" evidence="11">
    <location>
        <position position="313"/>
    </location>
</feature>
<dbReference type="InterPro" id="IPR051223">
    <property type="entry name" value="Polycystin"/>
</dbReference>